<dbReference type="PANTHER" id="PTHR11042:SF160">
    <property type="entry name" value="EUKARYOTIC TRANSLATION INITIATION FACTOR 2-ALPHA KINASE 1"/>
    <property type="match status" value="1"/>
</dbReference>
<reference evidence="13 14" key="1">
    <citation type="submission" date="2018-11" db="EMBL/GenBank/DDBJ databases">
        <title>Flavobacterium sp. nov., YIM 102701-2 draft genome.</title>
        <authorList>
            <person name="Li G."/>
            <person name="Jiang Y."/>
        </authorList>
    </citation>
    <scope>NUCLEOTIDE SEQUENCE [LARGE SCALE GENOMIC DNA]</scope>
    <source>
        <strain evidence="13 14">YIM 102701-2</strain>
    </source>
</reference>
<dbReference type="PROSITE" id="PS50011">
    <property type="entry name" value="PROTEIN_KINASE_DOM"/>
    <property type="match status" value="1"/>
</dbReference>
<evidence type="ECO:0000259" key="12">
    <source>
        <dbReference type="PROSITE" id="PS50011"/>
    </source>
</evidence>
<keyword evidence="2" id="KW-0723">Serine/threonine-protein kinase</keyword>
<proteinExistence type="inferred from homology"/>
<dbReference type="EC" id="2.7.11.1" evidence="1"/>
<name>A0A3P3W2W9_9FLAO</name>
<evidence type="ECO:0000256" key="7">
    <source>
        <dbReference type="ARBA" id="ARBA00023193"/>
    </source>
</evidence>
<dbReference type="AlphaFoldDB" id="A0A3P3W2W9"/>
<evidence type="ECO:0000313" key="14">
    <source>
        <dbReference type="Proteomes" id="UP000275719"/>
    </source>
</evidence>
<evidence type="ECO:0000256" key="3">
    <source>
        <dbReference type="ARBA" id="ARBA00022679"/>
    </source>
</evidence>
<dbReference type="GO" id="GO:0004674">
    <property type="term" value="F:protein serine/threonine kinase activity"/>
    <property type="evidence" value="ECO:0007669"/>
    <property type="project" value="UniProtKB-KW"/>
</dbReference>
<evidence type="ECO:0000256" key="6">
    <source>
        <dbReference type="ARBA" id="ARBA00022840"/>
    </source>
</evidence>
<dbReference type="GO" id="GO:0005524">
    <property type="term" value="F:ATP binding"/>
    <property type="evidence" value="ECO:0007669"/>
    <property type="project" value="UniProtKB-UniRule"/>
</dbReference>
<dbReference type="InterPro" id="IPR000719">
    <property type="entry name" value="Prot_kinase_dom"/>
</dbReference>
<dbReference type="SUPFAM" id="SSF56112">
    <property type="entry name" value="Protein kinase-like (PK-like)"/>
    <property type="match status" value="1"/>
</dbReference>
<evidence type="ECO:0000313" key="13">
    <source>
        <dbReference type="EMBL" id="RRJ89415.1"/>
    </source>
</evidence>
<comment type="similarity">
    <text evidence="8">Belongs to the protein kinase superfamily. Ser/Thr protein kinase family. GCN2 subfamily.</text>
</comment>
<dbReference type="Pfam" id="PF00069">
    <property type="entry name" value="Pkinase"/>
    <property type="match status" value="1"/>
</dbReference>
<dbReference type="CDD" id="cd14014">
    <property type="entry name" value="STKc_PknB_like"/>
    <property type="match status" value="1"/>
</dbReference>
<evidence type="ECO:0000256" key="10">
    <source>
        <dbReference type="ARBA" id="ARBA00048977"/>
    </source>
</evidence>
<dbReference type="GO" id="GO:0017148">
    <property type="term" value="P:negative regulation of translation"/>
    <property type="evidence" value="ECO:0007669"/>
    <property type="project" value="UniProtKB-KW"/>
</dbReference>
<keyword evidence="7" id="KW-0652">Protein synthesis inhibitor</keyword>
<comment type="caution">
    <text evidence="13">The sequence shown here is derived from an EMBL/GenBank/DDBJ whole genome shotgun (WGS) entry which is preliminary data.</text>
</comment>
<dbReference type="Proteomes" id="UP000275719">
    <property type="component" value="Unassembled WGS sequence"/>
</dbReference>
<keyword evidence="3" id="KW-0808">Transferase</keyword>
<evidence type="ECO:0000256" key="5">
    <source>
        <dbReference type="ARBA" id="ARBA00022777"/>
    </source>
</evidence>
<comment type="catalytic activity">
    <reaction evidence="10">
        <text>L-seryl-[protein] + ATP = O-phospho-L-seryl-[protein] + ADP + H(+)</text>
        <dbReference type="Rhea" id="RHEA:17989"/>
        <dbReference type="Rhea" id="RHEA-COMP:9863"/>
        <dbReference type="Rhea" id="RHEA-COMP:11604"/>
        <dbReference type="ChEBI" id="CHEBI:15378"/>
        <dbReference type="ChEBI" id="CHEBI:29999"/>
        <dbReference type="ChEBI" id="CHEBI:30616"/>
        <dbReference type="ChEBI" id="CHEBI:83421"/>
        <dbReference type="ChEBI" id="CHEBI:456216"/>
        <dbReference type="EC" id="2.7.11.1"/>
    </reaction>
    <physiologicalReaction direction="left-to-right" evidence="10">
        <dbReference type="Rhea" id="RHEA:17990"/>
    </physiologicalReaction>
</comment>
<dbReference type="InterPro" id="IPR011009">
    <property type="entry name" value="Kinase-like_dom_sf"/>
</dbReference>
<keyword evidence="6 11" id="KW-0067">ATP-binding</keyword>
<evidence type="ECO:0000256" key="8">
    <source>
        <dbReference type="ARBA" id="ARBA00037982"/>
    </source>
</evidence>
<protein>
    <recommendedName>
        <fullName evidence="1">non-specific serine/threonine protein kinase</fullName>
        <ecNumber evidence="1">2.7.11.1</ecNumber>
    </recommendedName>
</protein>
<sequence length="591" mass="69485">MKKKPKITINNTNSNYTLIETIGNGGSGDVWKAKSNGIEYAIKFLKSHSNDKLARFKNEIAFCKENNHKNIIKLITDGEDDGRFYYIMPLYQKTFRTLINTENNVNVLINFILKLCNALKYIHKKGIFHRDIKPENILINNNDLVLADFGVAHFKEYNLTKKEDLLVNRNYVSPEQKEKNNATNLTEAVDIFALGLIINECFTKQIPSGSNIKLIADIQPLYADLDNLVSSMIKQNPNERLNIDSVITEIKFIHFKIKQSLKEVSISLKDKIKLQVQEKSLLKTILQKANEDILFGKVLFHTKSPEELNKYNLDWHMKIEYSVDEFLYNLYIQERIYSACKSKFEYESNVYSRKKWHNTLDLDKNKRDLSIYQQINFILEKYKLSNKGANNFDLSGKILKYFASCADYHCEEILNNIKDIESTAKRNLRDAPIIQIVYTLKFNIKQKIDFLLNDSSRSNNFDFTKHINISSRSIDTYLENYDDLELFDSQYLKDERQIKEILSEFEKKWKVICYKLNEDEYSVRFKTYKQYEKFRKYALELSENYYIFEGDVIDFLKNPKFIGTMVELKFGAIFDIPHTIAKILGLREIHH</sequence>
<comment type="catalytic activity">
    <reaction evidence="9">
        <text>L-threonyl-[protein] + ATP = O-phospho-L-threonyl-[protein] + ADP + H(+)</text>
        <dbReference type="Rhea" id="RHEA:46608"/>
        <dbReference type="Rhea" id="RHEA-COMP:11060"/>
        <dbReference type="Rhea" id="RHEA-COMP:11605"/>
        <dbReference type="ChEBI" id="CHEBI:15378"/>
        <dbReference type="ChEBI" id="CHEBI:30013"/>
        <dbReference type="ChEBI" id="CHEBI:30616"/>
        <dbReference type="ChEBI" id="CHEBI:61977"/>
        <dbReference type="ChEBI" id="CHEBI:456216"/>
        <dbReference type="EC" id="2.7.11.1"/>
    </reaction>
    <physiologicalReaction direction="left-to-right" evidence="9">
        <dbReference type="Rhea" id="RHEA:46609"/>
    </physiologicalReaction>
</comment>
<evidence type="ECO:0000256" key="2">
    <source>
        <dbReference type="ARBA" id="ARBA00022527"/>
    </source>
</evidence>
<feature type="binding site" evidence="11">
    <location>
        <position position="43"/>
    </location>
    <ligand>
        <name>ATP</name>
        <dbReference type="ChEBI" id="CHEBI:30616"/>
    </ligand>
</feature>
<dbReference type="RefSeq" id="WP_125019586.1">
    <property type="nucleotide sequence ID" value="NZ_RQVQ01000028.1"/>
</dbReference>
<dbReference type="SMART" id="SM00220">
    <property type="entry name" value="S_TKc"/>
    <property type="match status" value="1"/>
</dbReference>
<dbReference type="Gene3D" id="1.10.510.10">
    <property type="entry name" value="Transferase(Phosphotransferase) domain 1"/>
    <property type="match status" value="1"/>
</dbReference>
<dbReference type="EMBL" id="RQVQ01000028">
    <property type="protein sequence ID" value="RRJ89415.1"/>
    <property type="molecule type" value="Genomic_DNA"/>
</dbReference>
<organism evidence="13 14">
    <name type="scientific">Paenimyroides tangerinum</name>
    <dbReference type="NCBI Taxonomy" id="2488728"/>
    <lineage>
        <taxon>Bacteria</taxon>
        <taxon>Pseudomonadati</taxon>
        <taxon>Bacteroidota</taxon>
        <taxon>Flavobacteriia</taxon>
        <taxon>Flavobacteriales</taxon>
        <taxon>Flavobacteriaceae</taxon>
        <taxon>Paenimyroides</taxon>
    </lineage>
</organism>
<evidence type="ECO:0000256" key="11">
    <source>
        <dbReference type="PROSITE-ProRule" id="PRU10141"/>
    </source>
</evidence>
<dbReference type="InterPro" id="IPR017441">
    <property type="entry name" value="Protein_kinase_ATP_BS"/>
</dbReference>
<dbReference type="PROSITE" id="PS00108">
    <property type="entry name" value="PROTEIN_KINASE_ST"/>
    <property type="match status" value="1"/>
</dbReference>
<dbReference type="PANTHER" id="PTHR11042">
    <property type="entry name" value="EUKARYOTIC TRANSLATION INITIATION FACTOR 2-ALPHA KINASE EIF2-ALPHA KINASE -RELATED"/>
    <property type="match status" value="1"/>
</dbReference>
<keyword evidence="14" id="KW-1185">Reference proteome</keyword>
<evidence type="ECO:0000256" key="4">
    <source>
        <dbReference type="ARBA" id="ARBA00022741"/>
    </source>
</evidence>
<dbReference type="GO" id="GO:0006796">
    <property type="term" value="P:phosphate-containing compound metabolic process"/>
    <property type="evidence" value="ECO:0007669"/>
    <property type="project" value="UniProtKB-ARBA"/>
</dbReference>
<evidence type="ECO:0000256" key="9">
    <source>
        <dbReference type="ARBA" id="ARBA00048659"/>
    </source>
</evidence>
<feature type="domain" description="Protein kinase" evidence="12">
    <location>
        <begin position="16"/>
        <end position="253"/>
    </location>
</feature>
<keyword evidence="4 11" id="KW-0547">Nucleotide-binding</keyword>
<dbReference type="InterPro" id="IPR008271">
    <property type="entry name" value="Ser/Thr_kinase_AS"/>
</dbReference>
<dbReference type="InterPro" id="IPR050339">
    <property type="entry name" value="CC_SR_Kinase"/>
</dbReference>
<accession>A0A3P3W2W9</accession>
<dbReference type="PROSITE" id="PS00107">
    <property type="entry name" value="PROTEIN_KINASE_ATP"/>
    <property type="match status" value="1"/>
</dbReference>
<gene>
    <name evidence="13" type="ORF">EG240_11750</name>
</gene>
<keyword evidence="5" id="KW-0418">Kinase</keyword>
<dbReference type="OrthoDB" id="9813021at2"/>
<dbReference type="GO" id="GO:0006950">
    <property type="term" value="P:response to stress"/>
    <property type="evidence" value="ECO:0007669"/>
    <property type="project" value="UniProtKB-ARBA"/>
</dbReference>
<evidence type="ECO:0000256" key="1">
    <source>
        <dbReference type="ARBA" id="ARBA00012513"/>
    </source>
</evidence>
<dbReference type="GO" id="GO:0005737">
    <property type="term" value="C:cytoplasm"/>
    <property type="evidence" value="ECO:0007669"/>
    <property type="project" value="TreeGrafter"/>
</dbReference>